<protein>
    <submittedName>
        <fullName evidence="4">C-type lectin domain-containing protein</fullName>
    </submittedName>
</protein>
<keyword evidence="1" id="KW-0732">Signal</keyword>
<proteinExistence type="predicted"/>
<dbReference type="InterPro" id="IPR001304">
    <property type="entry name" value="C-type_lectin-like"/>
</dbReference>
<reference evidence="4" key="1">
    <citation type="submission" date="2016-11" db="UniProtKB">
        <authorList>
            <consortium name="WormBaseParasite"/>
        </authorList>
    </citation>
    <scope>IDENTIFICATION</scope>
</reference>
<dbReference type="InterPro" id="IPR016187">
    <property type="entry name" value="CTDL_fold"/>
</dbReference>
<dbReference type="InterPro" id="IPR016186">
    <property type="entry name" value="C-type_lectin-like/link_sf"/>
</dbReference>
<feature type="signal peptide" evidence="1">
    <location>
        <begin position="1"/>
        <end position="17"/>
    </location>
</feature>
<organism evidence="3 4">
    <name type="scientific">Caenorhabditis tropicalis</name>
    <dbReference type="NCBI Taxonomy" id="1561998"/>
    <lineage>
        <taxon>Eukaryota</taxon>
        <taxon>Metazoa</taxon>
        <taxon>Ecdysozoa</taxon>
        <taxon>Nematoda</taxon>
        <taxon>Chromadorea</taxon>
        <taxon>Rhabditida</taxon>
        <taxon>Rhabditina</taxon>
        <taxon>Rhabditomorpha</taxon>
        <taxon>Rhabditoidea</taxon>
        <taxon>Rhabditidae</taxon>
        <taxon>Peloderinae</taxon>
        <taxon>Caenorhabditis</taxon>
    </lineage>
</organism>
<dbReference type="WBParaSite" id="Csp11.Scaffold559.g3871.t1">
    <property type="protein sequence ID" value="Csp11.Scaffold559.g3871.t1"/>
    <property type="gene ID" value="Csp11.Scaffold559.g3871"/>
</dbReference>
<dbReference type="CDD" id="cd00037">
    <property type="entry name" value="CLECT"/>
    <property type="match status" value="1"/>
</dbReference>
<dbReference type="SUPFAM" id="SSF56436">
    <property type="entry name" value="C-type lectin-like"/>
    <property type="match status" value="1"/>
</dbReference>
<name>A0A1I7T9Z0_9PELO</name>
<evidence type="ECO:0000256" key="1">
    <source>
        <dbReference type="SAM" id="SignalP"/>
    </source>
</evidence>
<dbReference type="AlphaFoldDB" id="A0A1I7T9Z0"/>
<dbReference type="SMART" id="SM00034">
    <property type="entry name" value="CLECT"/>
    <property type="match status" value="1"/>
</dbReference>
<accession>A0A1I7T9Z0</accession>
<sequence>MTNIFIFLAVLLASASAGSFSSDEDCDDSGHNSHEHGHGRRAKAECEVGWKQFNRPSGRWCMKVLQGHITQPQAEANCKLQGATLSSLQNEQEILWITSTAVNLFPQRSGMLWVGAKRTAACIATHLTPTCNGNTAFEWTDGSATGTAGFLWNRKQPDNDKKVQYCAALLAMVIPQTRDYWPWLKDRLDDRGCAELGFRERTMRGYVCGKRPSRRR</sequence>
<feature type="domain" description="C-type lectin" evidence="2">
    <location>
        <begin position="57"/>
        <end position="181"/>
    </location>
</feature>
<dbReference type="eggNOG" id="KOG4297">
    <property type="taxonomic scope" value="Eukaryota"/>
</dbReference>
<evidence type="ECO:0000313" key="4">
    <source>
        <dbReference type="WBParaSite" id="Csp11.Scaffold559.g3871.t1"/>
    </source>
</evidence>
<dbReference type="Gene3D" id="3.10.100.10">
    <property type="entry name" value="Mannose-Binding Protein A, subunit A"/>
    <property type="match status" value="1"/>
</dbReference>
<dbReference type="PANTHER" id="PTHR23124">
    <property type="entry name" value="C-TYPE LECTIN DOMAIN-CONTAINING PROTEIN-RELATED-RELATED"/>
    <property type="match status" value="1"/>
</dbReference>
<evidence type="ECO:0000259" key="2">
    <source>
        <dbReference type="PROSITE" id="PS50041"/>
    </source>
</evidence>
<dbReference type="STRING" id="1561998.A0A1I7T9Z0"/>
<dbReference type="Proteomes" id="UP000095282">
    <property type="component" value="Unplaced"/>
</dbReference>
<evidence type="ECO:0000313" key="3">
    <source>
        <dbReference type="Proteomes" id="UP000095282"/>
    </source>
</evidence>
<keyword evidence="3" id="KW-1185">Reference proteome</keyword>
<dbReference type="PROSITE" id="PS50041">
    <property type="entry name" value="C_TYPE_LECTIN_2"/>
    <property type="match status" value="1"/>
</dbReference>
<feature type="chain" id="PRO_5009307268" evidence="1">
    <location>
        <begin position="18"/>
        <end position="216"/>
    </location>
</feature>